<dbReference type="PANTHER" id="PTHR13947">
    <property type="entry name" value="GNAT FAMILY N-ACETYLTRANSFERASE"/>
    <property type="match status" value="1"/>
</dbReference>
<proteinExistence type="predicted"/>
<dbReference type="Gene3D" id="3.40.630.30">
    <property type="match status" value="1"/>
</dbReference>
<feature type="domain" description="N-acetyltransferase" evidence="2">
    <location>
        <begin position="12"/>
        <end position="149"/>
    </location>
</feature>
<dbReference type="AlphaFoldDB" id="A0A5P2G597"/>
<accession>A0A5P2G597</accession>
<dbReference type="Proteomes" id="UP000292424">
    <property type="component" value="Chromosome"/>
</dbReference>
<dbReference type="RefSeq" id="WP_131330816.1">
    <property type="nucleotide sequence ID" value="NZ_CP044016.1"/>
</dbReference>
<organism evidence="3 4">
    <name type="scientific">Rhizosphaericola mali</name>
    <dbReference type="NCBI Taxonomy" id="2545455"/>
    <lineage>
        <taxon>Bacteria</taxon>
        <taxon>Pseudomonadati</taxon>
        <taxon>Bacteroidota</taxon>
        <taxon>Chitinophagia</taxon>
        <taxon>Chitinophagales</taxon>
        <taxon>Chitinophagaceae</taxon>
        <taxon>Rhizosphaericola</taxon>
    </lineage>
</organism>
<keyword evidence="1 3" id="KW-0808">Transferase</keyword>
<evidence type="ECO:0000313" key="4">
    <source>
        <dbReference type="Proteomes" id="UP000292424"/>
    </source>
</evidence>
<keyword evidence="4" id="KW-1185">Reference proteome</keyword>
<protein>
    <submittedName>
        <fullName evidence="3">GNAT family N-acetyltransferase</fullName>
    </submittedName>
</protein>
<gene>
    <name evidence="3" type="ORF">E0W69_014735</name>
</gene>
<dbReference type="GO" id="GO:0008080">
    <property type="term" value="F:N-acetyltransferase activity"/>
    <property type="evidence" value="ECO:0007669"/>
    <property type="project" value="InterPro"/>
</dbReference>
<dbReference type="OrthoDB" id="1431064at2"/>
<reference evidence="3 4" key="1">
    <citation type="submission" date="2019-09" db="EMBL/GenBank/DDBJ databases">
        <title>Complete genome sequence of Arachidicoccus sp. B3-10 isolated from apple orchard soil.</title>
        <authorList>
            <person name="Kim H.S."/>
            <person name="Han K.-I."/>
            <person name="Suh M.K."/>
            <person name="Lee K.C."/>
            <person name="Eom M.K."/>
            <person name="Kim J.-S."/>
            <person name="Kang S.W."/>
            <person name="Sin Y."/>
            <person name="Lee J.-S."/>
        </authorList>
    </citation>
    <scope>NUCLEOTIDE SEQUENCE [LARGE SCALE GENOMIC DNA]</scope>
    <source>
        <strain evidence="3 4">B3-10</strain>
    </source>
</reference>
<evidence type="ECO:0000313" key="3">
    <source>
        <dbReference type="EMBL" id="QES89858.1"/>
    </source>
</evidence>
<evidence type="ECO:0000256" key="1">
    <source>
        <dbReference type="ARBA" id="ARBA00022679"/>
    </source>
</evidence>
<dbReference type="KEGG" id="arac:E0W69_014735"/>
<dbReference type="EMBL" id="CP044016">
    <property type="protein sequence ID" value="QES89858.1"/>
    <property type="molecule type" value="Genomic_DNA"/>
</dbReference>
<sequence length="149" mass="17200">METITYLPKYKNDFIRLNRFWIQKYFKLESEDILAFEHIEDILENEGQIFFALKEAVVIGTIALKNKGNSVGELCKFAVDESAQGLGVGHILMEKLITYARSKHYISLFLEGNTKLSSSIHLYEKFGFIALPDFKSAYERVDIVMELHL</sequence>
<dbReference type="PANTHER" id="PTHR13947:SF37">
    <property type="entry name" value="LD18367P"/>
    <property type="match status" value="1"/>
</dbReference>
<dbReference type="InterPro" id="IPR050769">
    <property type="entry name" value="NAT_camello-type"/>
</dbReference>
<dbReference type="InterPro" id="IPR000182">
    <property type="entry name" value="GNAT_dom"/>
</dbReference>
<dbReference type="Pfam" id="PF00583">
    <property type="entry name" value="Acetyltransf_1"/>
    <property type="match status" value="1"/>
</dbReference>
<name>A0A5P2G597_9BACT</name>
<dbReference type="CDD" id="cd04301">
    <property type="entry name" value="NAT_SF"/>
    <property type="match status" value="1"/>
</dbReference>
<dbReference type="SUPFAM" id="SSF55729">
    <property type="entry name" value="Acyl-CoA N-acyltransferases (Nat)"/>
    <property type="match status" value="1"/>
</dbReference>
<evidence type="ECO:0000259" key="2">
    <source>
        <dbReference type="PROSITE" id="PS51186"/>
    </source>
</evidence>
<dbReference type="InterPro" id="IPR016181">
    <property type="entry name" value="Acyl_CoA_acyltransferase"/>
</dbReference>
<dbReference type="PROSITE" id="PS51186">
    <property type="entry name" value="GNAT"/>
    <property type="match status" value="1"/>
</dbReference>